<evidence type="ECO:0000256" key="4">
    <source>
        <dbReference type="ARBA" id="ARBA00022989"/>
    </source>
</evidence>
<dbReference type="PANTHER" id="PTHR14939">
    <property type="entry name" value="F-BOX ONLY PROTEIN 22"/>
    <property type="match status" value="1"/>
</dbReference>
<dbReference type="Pfam" id="PF08495">
    <property type="entry name" value="FIST"/>
    <property type="match status" value="1"/>
</dbReference>
<comment type="subcellular location">
    <subcellularLocation>
        <location evidence="1">Cell membrane</location>
        <topology evidence="1">Multi-pass membrane protein</topology>
    </subcellularLocation>
</comment>
<organism evidence="8 9">
    <name type="scientific">Sphaerotilus natans subsp. natans DSM 6575</name>
    <dbReference type="NCBI Taxonomy" id="1286631"/>
    <lineage>
        <taxon>Bacteria</taxon>
        <taxon>Pseudomonadati</taxon>
        <taxon>Pseudomonadota</taxon>
        <taxon>Betaproteobacteria</taxon>
        <taxon>Burkholderiales</taxon>
        <taxon>Sphaerotilaceae</taxon>
        <taxon>Sphaerotilus</taxon>
    </lineage>
</organism>
<feature type="domain" description="FIST" evidence="6">
    <location>
        <begin position="43"/>
        <end position="228"/>
    </location>
</feature>
<dbReference type="SMART" id="SM01204">
    <property type="entry name" value="FIST_C"/>
    <property type="match status" value="1"/>
</dbReference>
<name>A0A059KQI4_9BURK</name>
<proteinExistence type="predicted"/>
<dbReference type="SMART" id="SM00897">
    <property type="entry name" value="FIST"/>
    <property type="match status" value="1"/>
</dbReference>
<keyword evidence="9" id="KW-1185">Reference proteome</keyword>
<dbReference type="PANTHER" id="PTHR14939:SF5">
    <property type="entry name" value="F-BOX ONLY PROTEIN 22"/>
    <property type="match status" value="1"/>
</dbReference>
<keyword evidence="5" id="KW-0472">Membrane</keyword>
<evidence type="ECO:0000256" key="1">
    <source>
        <dbReference type="ARBA" id="ARBA00004651"/>
    </source>
</evidence>
<dbReference type="STRING" id="34103.SAMN05421778_10588"/>
<evidence type="ECO:0000256" key="5">
    <source>
        <dbReference type="ARBA" id="ARBA00023136"/>
    </source>
</evidence>
<keyword evidence="2" id="KW-1003">Cell membrane</keyword>
<dbReference type="InterPro" id="IPR013702">
    <property type="entry name" value="FIST_domain_N"/>
</dbReference>
<dbReference type="EMBL" id="AZRA01000024">
    <property type="protein sequence ID" value="KDB53479.1"/>
    <property type="molecule type" value="Genomic_DNA"/>
</dbReference>
<evidence type="ECO:0000259" key="6">
    <source>
        <dbReference type="SMART" id="SM00897"/>
    </source>
</evidence>
<sequence length="400" mass="42215">MPTPGFLVAHATHPDATMALALAAAQLDGQRASRAPVDRGRLAPLGFIYITDHHAEQADALLAELKLRWPGVPWVGSVGIGVAVSGVEYFDEPALVLMLAELPPGSFELFSGERPLLRDDLHTALVHADGAMPDIGELVGELAGRVGSGYLFGGLSASRRRGVQFCAPVPPAGLPAPAGLYDSGISGVAFTAEVALLSRVTQGCQPVGPVRRVDAAQDNIVLKLDGQNALQCLLDDLGIDLGRPREAVPRLRSTLVGLTDAGDDVLSRGQFGADTRVRHLIGLDPMRSAVAIADRVEAGMSMTFCRRDAEAARRDLMRICAEIREELSPEDGSAPGRILGAVYVSCSGRGGPHFGGPSAELQILRHALGEVPLVGFFAGGEIARRHLFGYTGVLTVFVEY</sequence>
<evidence type="ECO:0000313" key="8">
    <source>
        <dbReference type="EMBL" id="KDB53479.1"/>
    </source>
</evidence>
<evidence type="ECO:0000313" key="9">
    <source>
        <dbReference type="Proteomes" id="UP000026714"/>
    </source>
</evidence>
<dbReference type="InterPro" id="IPR019494">
    <property type="entry name" value="FIST_C"/>
</dbReference>
<comment type="caution">
    <text evidence="8">The sequence shown here is derived from an EMBL/GenBank/DDBJ whole genome shotgun (WGS) entry which is preliminary data.</text>
</comment>
<dbReference type="PIRSF" id="PIRSF018953">
    <property type="entry name" value="UCP018953"/>
    <property type="match status" value="1"/>
</dbReference>
<protein>
    <recommendedName>
        <fullName evidence="10">Small ligand-binding sensory domain FIST</fullName>
    </recommendedName>
</protein>
<keyword evidence="4" id="KW-1133">Transmembrane helix</keyword>
<evidence type="ECO:0000256" key="2">
    <source>
        <dbReference type="ARBA" id="ARBA00022475"/>
    </source>
</evidence>
<keyword evidence="3" id="KW-0812">Transmembrane</keyword>
<accession>A0A059KQI4</accession>
<dbReference type="AlphaFoldDB" id="A0A059KQI4"/>
<dbReference type="Pfam" id="PF10442">
    <property type="entry name" value="FIST_C"/>
    <property type="match status" value="1"/>
</dbReference>
<dbReference type="InterPro" id="IPR016741">
    <property type="entry name" value="UCP018953"/>
</dbReference>
<dbReference type="eggNOG" id="COG4398">
    <property type="taxonomic scope" value="Bacteria"/>
</dbReference>
<dbReference type="PATRIC" id="fig|1286631.3.peg.922"/>
<dbReference type="GO" id="GO:0005886">
    <property type="term" value="C:plasma membrane"/>
    <property type="evidence" value="ECO:0007669"/>
    <property type="project" value="UniProtKB-SubCell"/>
</dbReference>
<dbReference type="Proteomes" id="UP000026714">
    <property type="component" value="Unassembled WGS sequence"/>
</dbReference>
<evidence type="ECO:0000256" key="3">
    <source>
        <dbReference type="ARBA" id="ARBA00022692"/>
    </source>
</evidence>
<gene>
    <name evidence="8" type="ORF">X805_09340</name>
</gene>
<reference evidence="8 9" key="1">
    <citation type="journal article" date="2014" name="FEMS Microbiol. Ecol.">
        <title>Sphaerotilus natans encrusted with nanoball-shaped Fe(III) oxide minerals formed by nitrate-reducing mixotrophic Fe(II) oxidation.</title>
        <authorList>
            <person name="Park S."/>
            <person name="Kim D.H."/>
            <person name="Lee J.H."/>
            <person name="Hur H.G."/>
        </authorList>
    </citation>
    <scope>NUCLEOTIDE SEQUENCE [LARGE SCALE GENOMIC DNA]</scope>
    <source>
        <strain evidence="8 9">DSM 6575</strain>
    </source>
</reference>
<evidence type="ECO:0008006" key="10">
    <source>
        <dbReference type="Google" id="ProtNLM"/>
    </source>
</evidence>
<feature type="domain" description="FIST C-domain" evidence="7">
    <location>
        <begin position="229"/>
        <end position="385"/>
    </location>
</feature>
<evidence type="ECO:0000259" key="7">
    <source>
        <dbReference type="SMART" id="SM01204"/>
    </source>
</evidence>